<protein>
    <recommendedName>
        <fullName evidence="4">Curlin associated protein</fullName>
    </recommendedName>
</protein>
<evidence type="ECO:0000256" key="1">
    <source>
        <dbReference type="SAM" id="MobiDB-lite"/>
    </source>
</evidence>
<evidence type="ECO:0008006" key="4">
    <source>
        <dbReference type="Google" id="ProtNLM"/>
    </source>
</evidence>
<organism evidence="2 3">
    <name type="scientific">Rubrivirga marina</name>
    <dbReference type="NCBI Taxonomy" id="1196024"/>
    <lineage>
        <taxon>Bacteria</taxon>
        <taxon>Pseudomonadati</taxon>
        <taxon>Rhodothermota</taxon>
        <taxon>Rhodothermia</taxon>
        <taxon>Rhodothermales</taxon>
        <taxon>Rubricoccaceae</taxon>
        <taxon>Rubrivirga</taxon>
    </lineage>
</organism>
<dbReference type="RefSeq" id="WP_095511112.1">
    <property type="nucleotide sequence ID" value="NZ_MQWD01000001.1"/>
</dbReference>
<feature type="region of interest" description="Disordered" evidence="1">
    <location>
        <begin position="130"/>
        <end position="161"/>
    </location>
</feature>
<dbReference type="AlphaFoldDB" id="A0A271J3A8"/>
<reference evidence="2 3" key="1">
    <citation type="submission" date="2016-11" db="EMBL/GenBank/DDBJ databases">
        <title>Study of marine rhodopsin-containing bacteria.</title>
        <authorList>
            <person name="Yoshizawa S."/>
            <person name="Kumagai Y."/>
            <person name="Kogure K."/>
        </authorList>
    </citation>
    <scope>NUCLEOTIDE SEQUENCE [LARGE SCALE GENOMIC DNA]</scope>
    <source>
        <strain evidence="2 3">SAORIC-28</strain>
    </source>
</reference>
<dbReference type="Proteomes" id="UP000216339">
    <property type="component" value="Unassembled WGS sequence"/>
</dbReference>
<evidence type="ECO:0000313" key="2">
    <source>
        <dbReference type="EMBL" id="PAP77445.1"/>
    </source>
</evidence>
<evidence type="ECO:0000313" key="3">
    <source>
        <dbReference type="Proteomes" id="UP000216339"/>
    </source>
</evidence>
<sequence length="335" mass="33576">MSVDQEGGFNEALVSQTGAKHVATISTLSAATRAERGNAARILQTGTEADEAIIRQGLGTRTNGADATIEQAGGGGNFALIDQNVTFGATRVASVILQDGIGNSASTYLVSELSLDDATRIVQFGTNNSATQSKESARGGSLTIEQDNSLSGSSDGNVASQRAHGSTSAVLLIRQVGAGNEAIQDILDATTATTLQHGSDNLATIRTLSGTLNDLRIEQGSALSPADGNVAHLLASGSGNMAVVLQASDGNWVNAELSAGASLSVTQDGLVGSQLVGITGGSLDPSAAARLTDGSILTLVQTGGGANVAAVDLSAGGIATITQDGYNNTALVIQR</sequence>
<name>A0A271J3A8_9BACT</name>
<dbReference type="OrthoDB" id="7592558at2"/>
<accession>A0A271J3A8</accession>
<dbReference type="EMBL" id="MQWD01000001">
    <property type="protein sequence ID" value="PAP77445.1"/>
    <property type="molecule type" value="Genomic_DNA"/>
</dbReference>
<comment type="caution">
    <text evidence="2">The sequence shown here is derived from an EMBL/GenBank/DDBJ whole genome shotgun (WGS) entry which is preliminary data.</text>
</comment>
<proteinExistence type="predicted"/>
<gene>
    <name evidence="2" type="ORF">BSZ37_13870</name>
</gene>
<feature type="compositionally biased region" description="Polar residues" evidence="1">
    <location>
        <begin position="143"/>
        <end position="161"/>
    </location>
</feature>
<keyword evidence="3" id="KW-1185">Reference proteome</keyword>